<protein>
    <submittedName>
        <fullName evidence="2">Uncharacterized protein</fullName>
    </submittedName>
</protein>
<evidence type="ECO:0000313" key="3">
    <source>
        <dbReference type="Proteomes" id="UP000293045"/>
    </source>
</evidence>
<name>A0A4Q9L0V7_9MICR</name>
<proteinExistence type="predicted"/>
<dbReference type="Proteomes" id="UP000293045">
    <property type="component" value="Unassembled WGS sequence"/>
</dbReference>
<dbReference type="VEuPathDB" id="MicrosporidiaDB:CWI39_1771p0010"/>
<keyword evidence="1" id="KW-0472">Membrane</keyword>
<feature type="transmembrane region" description="Helical" evidence="1">
    <location>
        <begin position="7"/>
        <end position="25"/>
    </location>
</feature>
<keyword evidence="1" id="KW-0812">Transmembrane</keyword>
<comment type="caution">
    <text evidence="2">The sequence shown here is derived from an EMBL/GenBank/DDBJ whole genome shotgun (WGS) entry which is preliminary data.</text>
</comment>
<dbReference type="AlphaFoldDB" id="A0A4Q9L0V7"/>
<sequence>MIKTYEILKFINIIAVYFLYNLVIATESNQIPSNSSFDNCYRQQCGTMLDNMLFRNNEEYYENLEDLRNIILRISQNHKNNYCDRIKNNSLIGKIAKDYCARN</sequence>
<reference evidence="2 3" key="1">
    <citation type="submission" date="2017-12" db="EMBL/GenBank/DDBJ databases">
        <authorList>
            <person name="Pombert J.-F."/>
            <person name="Haag K.L."/>
            <person name="Ebert D."/>
        </authorList>
    </citation>
    <scope>NUCLEOTIDE SEQUENCE [LARGE SCALE GENOMIC DNA]</scope>
    <source>
        <strain evidence="2">IL-BN-2</strain>
    </source>
</reference>
<dbReference type="EMBL" id="PIXR01001771">
    <property type="protein sequence ID" value="TBU00160.1"/>
    <property type="molecule type" value="Genomic_DNA"/>
</dbReference>
<accession>A0A4Q9L0V7</accession>
<organism evidence="2 3">
    <name type="scientific">Hamiltosporidium magnivora</name>
    <dbReference type="NCBI Taxonomy" id="148818"/>
    <lineage>
        <taxon>Eukaryota</taxon>
        <taxon>Fungi</taxon>
        <taxon>Fungi incertae sedis</taxon>
        <taxon>Microsporidia</taxon>
        <taxon>Dubosqiidae</taxon>
        <taxon>Hamiltosporidium</taxon>
    </lineage>
</organism>
<evidence type="ECO:0000313" key="2">
    <source>
        <dbReference type="EMBL" id="TBU00160.1"/>
    </source>
</evidence>
<gene>
    <name evidence="2" type="ORF">CWI39_1771p0010</name>
</gene>
<keyword evidence="1" id="KW-1133">Transmembrane helix</keyword>
<evidence type="ECO:0000256" key="1">
    <source>
        <dbReference type="SAM" id="Phobius"/>
    </source>
</evidence>